<dbReference type="InterPro" id="IPR001810">
    <property type="entry name" value="F-box_dom"/>
</dbReference>
<name>A0A8H4UCP7_9HYPO</name>
<protein>
    <recommendedName>
        <fullName evidence="2">F-box domain-containing protein</fullName>
    </recommendedName>
</protein>
<dbReference type="AlphaFoldDB" id="A0A8H4UCP7"/>
<dbReference type="EMBL" id="JABEYC010000813">
    <property type="protein sequence ID" value="KAF4974022.1"/>
    <property type="molecule type" value="Genomic_DNA"/>
</dbReference>
<feature type="domain" description="F-box" evidence="2">
    <location>
        <begin position="77"/>
        <end position="110"/>
    </location>
</feature>
<evidence type="ECO:0000313" key="3">
    <source>
        <dbReference type="EMBL" id="KAF4974022.1"/>
    </source>
</evidence>
<reference evidence="3" key="1">
    <citation type="journal article" date="2020" name="BMC Genomics">
        <title>Correction to: Identification and distribution of gene clusters required for synthesis of sphingolipid metabolism inhibitors in diverse species of the filamentous fungus Fusarium.</title>
        <authorList>
            <person name="Kim H.S."/>
            <person name="Lohmar J.M."/>
            <person name="Busman M."/>
            <person name="Brown D.W."/>
            <person name="Naumann T.A."/>
            <person name="Divon H.H."/>
            <person name="Lysoe E."/>
            <person name="Uhlig S."/>
            <person name="Proctor R.H."/>
        </authorList>
    </citation>
    <scope>NUCLEOTIDE SEQUENCE</scope>
    <source>
        <strain evidence="3">NRRL 22465</strain>
    </source>
</reference>
<dbReference type="InterPro" id="IPR036047">
    <property type="entry name" value="F-box-like_dom_sf"/>
</dbReference>
<evidence type="ECO:0000259" key="2">
    <source>
        <dbReference type="Pfam" id="PF00646"/>
    </source>
</evidence>
<feature type="region of interest" description="Disordered" evidence="1">
    <location>
        <begin position="54"/>
        <end position="75"/>
    </location>
</feature>
<dbReference type="Proteomes" id="UP000635477">
    <property type="component" value="Unassembled WGS sequence"/>
</dbReference>
<proteinExistence type="predicted"/>
<gene>
    <name evidence="3" type="ORF">FZEAL_9042</name>
</gene>
<keyword evidence="4" id="KW-1185">Reference proteome</keyword>
<dbReference type="SUPFAM" id="SSF81383">
    <property type="entry name" value="F-box domain"/>
    <property type="match status" value="1"/>
</dbReference>
<accession>A0A8H4UCP7</accession>
<comment type="caution">
    <text evidence="3">The sequence shown here is derived from an EMBL/GenBank/DDBJ whole genome shotgun (WGS) entry which is preliminary data.</text>
</comment>
<evidence type="ECO:0000256" key="1">
    <source>
        <dbReference type="SAM" id="MobiDB-lite"/>
    </source>
</evidence>
<organism evidence="3 4">
    <name type="scientific">Fusarium zealandicum</name>
    <dbReference type="NCBI Taxonomy" id="1053134"/>
    <lineage>
        <taxon>Eukaryota</taxon>
        <taxon>Fungi</taxon>
        <taxon>Dikarya</taxon>
        <taxon>Ascomycota</taxon>
        <taxon>Pezizomycotina</taxon>
        <taxon>Sordariomycetes</taxon>
        <taxon>Hypocreomycetidae</taxon>
        <taxon>Hypocreales</taxon>
        <taxon>Nectriaceae</taxon>
        <taxon>Fusarium</taxon>
        <taxon>Fusarium staphyleae species complex</taxon>
    </lineage>
</organism>
<dbReference type="Pfam" id="PF00646">
    <property type="entry name" value="F-box"/>
    <property type="match status" value="1"/>
</dbReference>
<feature type="compositionally biased region" description="Polar residues" evidence="1">
    <location>
        <begin position="54"/>
        <end position="69"/>
    </location>
</feature>
<sequence>MAGFVATDIHLKSESDRSYEAQPEITDDSNTLAIRTEAVSNTENVHKSTDQLITTGSHQSHEASQPTSAERTKAGIETLPRELIIEIADYLSPCRRASLAITSRRIHHFIGRALRLSPADRHSFLYALENDGVWISEILCQFCNKFHLPRQNRLWTMEKGSRPCISDGNPQIIAWSHPPSLPVTWDMVAAITRCQRHGSTQYSVDCLQRNRTFKNGDTRIEVNTSARVSRGHLILKTETILDPGGGHDYGRTIENVPKLRHLIEKRPKLARICGHAKWTDAYLLMFDTDAKMDGPTPPDQWPSFSRVPGDIDLSGRVLQECLWNHERMCWPRCDAASRLGPYLGSLWACGRCSTDYKVSTRHRTGGKVLVFTSWKDLGTGKDILRQPWVEHLGIQEIEEVIRVRSAVRFSLESRYNKGE</sequence>
<reference evidence="3" key="2">
    <citation type="submission" date="2020-05" db="EMBL/GenBank/DDBJ databases">
        <authorList>
            <person name="Kim H.-S."/>
            <person name="Proctor R.H."/>
            <person name="Brown D.W."/>
        </authorList>
    </citation>
    <scope>NUCLEOTIDE SEQUENCE</scope>
    <source>
        <strain evidence="3">NRRL 22465</strain>
    </source>
</reference>
<dbReference type="OrthoDB" id="3766406at2759"/>
<evidence type="ECO:0000313" key="4">
    <source>
        <dbReference type="Proteomes" id="UP000635477"/>
    </source>
</evidence>